<evidence type="ECO:0000313" key="4">
    <source>
        <dbReference type="Proteomes" id="UP001154078"/>
    </source>
</evidence>
<feature type="compositionally biased region" description="Basic and acidic residues" evidence="1">
    <location>
        <begin position="78"/>
        <end position="91"/>
    </location>
</feature>
<evidence type="ECO:0000256" key="1">
    <source>
        <dbReference type="SAM" id="MobiDB-lite"/>
    </source>
</evidence>
<feature type="compositionally biased region" description="Low complexity" evidence="1">
    <location>
        <begin position="127"/>
        <end position="138"/>
    </location>
</feature>
<dbReference type="EMBL" id="OV121137">
    <property type="protein sequence ID" value="CAH0559123.1"/>
    <property type="molecule type" value="Genomic_DNA"/>
</dbReference>
<keyword evidence="2" id="KW-1133">Transmembrane helix</keyword>
<keyword evidence="2" id="KW-0472">Membrane</keyword>
<evidence type="ECO:0000256" key="2">
    <source>
        <dbReference type="SAM" id="Phobius"/>
    </source>
</evidence>
<evidence type="ECO:0000313" key="3">
    <source>
        <dbReference type="EMBL" id="CAH0559123.1"/>
    </source>
</evidence>
<reference evidence="3" key="1">
    <citation type="submission" date="2021-12" db="EMBL/GenBank/DDBJ databases">
        <authorList>
            <person name="King R."/>
        </authorList>
    </citation>
    <scope>NUCLEOTIDE SEQUENCE</scope>
</reference>
<organism evidence="3 4">
    <name type="scientific">Brassicogethes aeneus</name>
    <name type="common">Rape pollen beetle</name>
    <name type="synonym">Meligethes aeneus</name>
    <dbReference type="NCBI Taxonomy" id="1431903"/>
    <lineage>
        <taxon>Eukaryota</taxon>
        <taxon>Metazoa</taxon>
        <taxon>Ecdysozoa</taxon>
        <taxon>Arthropoda</taxon>
        <taxon>Hexapoda</taxon>
        <taxon>Insecta</taxon>
        <taxon>Pterygota</taxon>
        <taxon>Neoptera</taxon>
        <taxon>Endopterygota</taxon>
        <taxon>Coleoptera</taxon>
        <taxon>Polyphaga</taxon>
        <taxon>Cucujiformia</taxon>
        <taxon>Nitidulidae</taxon>
        <taxon>Meligethinae</taxon>
        <taxon>Brassicogethes</taxon>
    </lineage>
</organism>
<proteinExistence type="predicted"/>
<dbReference type="OrthoDB" id="6783569at2759"/>
<dbReference type="Proteomes" id="UP001154078">
    <property type="component" value="Chromosome 6"/>
</dbReference>
<keyword evidence="4" id="KW-1185">Reference proteome</keyword>
<feature type="compositionally biased region" description="Polar residues" evidence="1">
    <location>
        <begin position="60"/>
        <end position="75"/>
    </location>
</feature>
<sequence>MRIQQLLLYIIFLLYINMASGIIKKKSKKPYKQYLQPGNLEHMCSNVKKRLEKRHFPYISSQESYNPSEEQSVSPARSDFESYGDLKKKTTNENTSFNNNDLCDSYMWNSDKNGDIDNNDNTDDIDMCNNSTNSTYDNNDLDLGNEDKNGDIDNNGNTDEINMCNNSANSTYDNSDLDLDNDNTVYTADQMCNNDNNINGNIFQKYSDLNDTMFEKAGLTKFDVLAMIYSLSLKHQLSNTAREDIIELLKVCANLCNDDVFQSSNYYMAKFFEPSSQVSNYIFYCENCKSALTDPLVKECVQEQVVQCPNKKCNKEYQISLSKDYYFIIVNTTDQVADVLSQRHGTLHRNLELNSSSGMSSTSGISYKRCIFNKTLIHTIEYQRAKRTSDYYVEINTGDIVQVLKLIVVNKISYMYVKNVNCYKLMCENVQLPHIFEVESLSEYEHMIPIEHFTRKCIYVNIGEKSYICHFPNKNEVQ</sequence>
<feature type="region of interest" description="Disordered" evidence="1">
    <location>
        <begin position="122"/>
        <end position="159"/>
    </location>
</feature>
<feature type="transmembrane region" description="Helical" evidence="2">
    <location>
        <begin position="6"/>
        <end position="23"/>
    </location>
</feature>
<gene>
    <name evidence="3" type="ORF">MELIAE_LOCUS9278</name>
</gene>
<name>A0A9P0BB28_BRAAE</name>
<accession>A0A9P0BB28</accession>
<feature type="region of interest" description="Disordered" evidence="1">
    <location>
        <begin position="60"/>
        <end position="94"/>
    </location>
</feature>
<protein>
    <submittedName>
        <fullName evidence="3">Uncharacterized protein</fullName>
    </submittedName>
</protein>
<dbReference type="AlphaFoldDB" id="A0A9P0BB28"/>
<keyword evidence="2" id="KW-0812">Transmembrane</keyword>